<sequence>GECDTSASHIHLSVFITSFTTFTGDVYYEFLY</sequence>
<accession>A0A392VAU8</accession>
<feature type="non-terminal residue" evidence="1">
    <location>
        <position position="1"/>
    </location>
</feature>
<reference evidence="1 2" key="1">
    <citation type="journal article" date="2018" name="Front. Plant Sci.">
        <title>Red Clover (Trifolium pratense) and Zigzag Clover (T. medium) - A Picture of Genomic Similarities and Differences.</title>
        <authorList>
            <person name="Dluhosova J."/>
            <person name="Istvanek J."/>
            <person name="Nedelnik J."/>
            <person name="Repkova J."/>
        </authorList>
    </citation>
    <scope>NUCLEOTIDE SEQUENCE [LARGE SCALE GENOMIC DNA]</scope>
    <source>
        <strain evidence="2">cv. 10/8</strain>
        <tissue evidence="1">Leaf</tissue>
    </source>
</reference>
<name>A0A392VAU8_9FABA</name>
<proteinExistence type="predicted"/>
<dbReference type="EMBL" id="LXQA011089496">
    <property type="protein sequence ID" value="MCI84379.1"/>
    <property type="molecule type" value="Genomic_DNA"/>
</dbReference>
<dbReference type="AlphaFoldDB" id="A0A392VAU8"/>
<comment type="caution">
    <text evidence="1">The sequence shown here is derived from an EMBL/GenBank/DDBJ whole genome shotgun (WGS) entry which is preliminary data.</text>
</comment>
<organism evidence="1 2">
    <name type="scientific">Trifolium medium</name>
    <dbReference type="NCBI Taxonomy" id="97028"/>
    <lineage>
        <taxon>Eukaryota</taxon>
        <taxon>Viridiplantae</taxon>
        <taxon>Streptophyta</taxon>
        <taxon>Embryophyta</taxon>
        <taxon>Tracheophyta</taxon>
        <taxon>Spermatophyta</taxon>
        <taxon>Magnoliopsida</taxon>
        <taxon>eudicotyledons</taxon>
        <taxon>Gunneridae</taxon>
        <taxon>Pentapetalae</taxon>
        <taxon>rosids</taxon>
        <taxon>fabids</taxon>
        <taxon>Fabales</taxon>
        <taxon>Fabaceae</taxon>
        <taxon>Papilionoideae</taxon>
        <taxon>50 kb inversion clade</taxon>
        <taxon>NPAAA clade</taxon>
        <taxon>Hologalegina</taxon>
        <taxon>IRL clade</taxon>
        <taxon>Trifolieae</taxon>
        <taxon>Trifolium</taxon>
    </lineage>
</organism>
<keyword evidence="2" id="KW-1185">Reference proteome</keyword>
<evidence type="ECO:0000313" key="2">
    <source>
        <dbReference type="Proteomes" id="UP000265520"/>
    </source>
</evidence>
<protein>
    <submittedName>
        <fullName evidence="1">Uncharacterized protein</fullName>
    </submittedName>
</protein>
<dbReference type="Proteomes" id="UP000265520">
    <property type="component" value="Unassembled WGS sequence"/>
</dbReference>
<evidence type="ECO:0000313" key="1">
    <source>
        <dbReference type="EMBL" id="MCI84379.1"/>
    </source>
</evidence>